<evidence type="ECO:0000256" key="5">
    <source>
        <dbReference type="ARBA" id="ARBA00023242"/>
    </source>
</evidence>
<organism evidence="8 9">
    <name type="scientific">Calycina marina</name>
    <dbReference type="NCBI Taxonomy" id="1763456"/>
    <lineage>
        <taxon>Eukaryota</taxon>
        <taxon>Fungi</taxon>
        <taxon>Dikarya</taxon>
        <taxon>Ascomycota</taxon>
        <taxon>Pezizomycotina</taxon>
        <taxon>Leotiomycetes</taxon>
        <taxon>Helotiales</taxon>
        <taxon>Pezizellaceae</taxon>
        <taxon>Calycina</taxon>
    </lineage>
</organism>
<comment type="subcellular location">
    <subcellularLocation>
        <location evidence="1">Nucleus</location>
    </subcellularLocation>
</comment>
<dbReference type="InterPro" id="IPR036224">
    <property type="entry name" value="GINS_bundle-like_dom_sf"/>
</dbReference>
<evidence type="ECO:0000256" key="4">
    <source>
        <dbReference type="ARBA" id="ARBA00022705"/>
    </source>
</evidence>
<evidence type="ECO:0000256" key="1">
    <source>
        <dbReference type="ARBA" id="ARBA00004123"/>
    </source>
</evidence>
<protein>
    <recommendedName>
        <fullName evidence="3">DNA replication complex GINS protein SLD5</fullName>
    </recommendedName>
</protein>
<dbReference type="SUPFAM" id="SSF158573">
    <property type="entry name" value="GINS helical bundle-like"/>
    <property type="match status" value="1"/>
</dbReference>
<evidence type="ECO:0000259" key="7">
    <source>
        <dbReference type="Pfam" id="PF16922"/>
    </source>
</evidence>
<evidence type="ECO:0000313" key="8">
    <source>
        <dbReference type="EMBL" id="KAG9248516.1"/>
    </source>
</evidence>
<dbReference type="GO" id="GO:0000727">
    <property type="term" value="P:double-strand break repair via break-induced replication"/>
    <property type="evidence" value="ECO:0007669"/>
    <property type="project" value="TreeGrafter"/>
</dbReference>
<evidence type="ECO:0000256" key="2">
    <source>
        <dbReference type="ARBA" id="ARBA00008187"/>
    </source>
</evidence>
<evidence type="ECO:0000313" key="9">
    <source>
        <dbReference type="Proteomes" id="UP000887226"/>
    </source>
</evidence>
<dbReference type="PIRSF" id="PIRSF007764">
    <property type="entry name" value="Sld5"/>
    <property type="match status" value="1"/>
</dbReference>
<keyword evidence="9" id="KW-1185">Reference proteome</keyword>
<evidence type="ECO:0000259" key="6">
    <source>
        <dbReference type="Pfam" id="PF05916"/>
    </source>
</evidence>
<dbReference type="AlphaFoldDB" id="A0A9P7ZAV1"/>
<feature type="non-terminal residue" evidence="8">
    <location>
        <position position="1"/>
    </location>
</feature>
<keyword evidence="4" id="KW-0235">DNA replication</keyword>
<dbReference type="EMBL" id="MU253747">
    <property type="protein sequence ID" value="KAG9248516.1"/>
    <property type="molecule type" value="Genomic_DNA"/>
</dbReference>
<dbReference type="GO" id="GO:0000811">
    <property type="term" value="C:GINS complex"/>
    <property type="evidence" value="ECO:0007669"/>
    <property type="project" value="TreeGrafter"/>
</dbReference>
<dbReference type="OrthoDB" id="338231at2759"/>
<feature type="domain" description="DNA replication complex GINS protein SLD5 C-terminal" evidence="7">
    <location>
        <begin position="147"/>
        <end position="208"/>
    </location>
</feature>
<reference evidence="8" key="1">
    <citation type="journal article" date="2021" name="IMA Fungus">
        <title>Genomic characterization of three marine fungi, including Emericellopsis atlantica sp. nov. with signatures of a generalist lifestyle and marine biomass degradation.</title>
        <authorList>
            <person name="Hagestad O.C."/>
            <person name="Hou L."/>
            <person name="Andersen J.H."/>
            <person name="Hansen E.H."/>
            <person name="Altermark B."/>
            <person name="Li C."/>
            <person name="Kuhnert E."/>
            <person name="Cox R.J."/>
            <person name="Crous P.W."/>
            <person name="Spatafora J.W."/>
            <person name="Lail K."/>
            <person name="Amirebrahimi M."/>
            <person name="Lipzen A."/>
            <person name="Pangilinan J."/>
            <person name="Andreopoulos W."/>
            <person name="Hayes R.D."/>
            <person name="Ng V."/>
            <person name="Grigoriev I.V."/>
            <person name="Jackson S.A."/>
            <person name="Sutton T.D.S."/>
            <person name="Dobson A.D.W."/>
            <person name="Rama T."/>
        </authorList>
    </citation>
    <scope>NUCLEOTIDE SEQUENCE</scope>
    <source>
        <strain evidence="8">TRa3180A</strain>
    </source>
</reference>
<dbReference type="Pfam" id="PF05916">
    <property type="entry name" value="Sld5"/>
    <property type="match status" value="1"/>
</dbReference>
<dbReference type="InterPro" id="IPR021151">
    <property type="entry name" value="GINS_A"/>
</dbReference>
<dbReference type="Pfam" id="PF16922">
    <property type="entry name" value="SLD5_C"/>
    <property type="match status" value="1"/>
</dbReference>
<dbReference type="Gene3D" id="1.20.58.1030">
    <property type="match status" value="1"/>
</dbReference>
<dbReference type="InterPro" id="IPR038749">
    <property type="entry name" value="Sld5_GINS_A"/>
</dbReference>
<keyword evidence="5" id="KW-0539">Nucleus</keyword>
<accession>A0A9P7ZAV1</accession>
<dbReference type="CDD" id="cd11711">
    <property type="entry name" value="GINS_A_Sld5"/>
    <property type="match status" value="1"/>
</dbReference>
<dbReference type="Proteomes" id="UP000887226">
    <property type="component" value="Unassembled WGS sequence"/>
</dbReference>
<comment type="similarity">
    <text evidence="2">Belongs to the GINS4/SLD5 family.</text>
</comment>
<dbReference type="GO" id="GO:0006261">
    <property type="term" value="P:DNA-templated DNA replication"/>
    <property type="evidence" value="ECO:0007669"/>
    <property type="project" value="InterPro"/>
</dbReference>
<sequence length="208" mass="23476">QADLQALTRVWVNERGSFDLLQWPQDGLMDRVTSLIKLQISKVEDMTGDMNPKTNFGLIIIQTEVERWKFLLRSYLRCRIAKIDKYTLHYLSTPALQGRLSEIEVAYATRHQQLLHNHYLGSFLSSFPPPLQNLNDTAGGLNMIGGPDEDSAVFARGLGKGLGDDGRVLVRGRGRDQDEEAEVSRGEIVVARWADLQEHVENGEMELV</sequence>
<feature type="non-terminal residue" evidence="8">
    <location>
        <position position="208"/>
    </location>
</feature>
<comment type="caution">
    <text evidence="8">The sequence shown here is derived from an EMBL/GenBank/DDBJ whole genome shotgun (WGS) entry which is preliminary data.</text>
</comment>
<evidence type="ECO:0000256" key="3">
    <source>
        <dbReference type="ARBA" id="ARBA00014804"/>
    </source>
</evidence>
<dbReference type="PANTHER" id="PTHR21206">
    <property type="entry name" value="SLD5 PROTEIN"/>
    <property type="match status" value="1"/>
</dbReference>
<dbReference type="PANTHER" id="PTHR21206:SF0">
    <property type="entry name" value="DNA REPLICATION COMPLEX GINS PROTEIN SLD5"/>
    <property type="match status" value="1"/>
</dbReference>
<dbReference type="InterPro" id="IPR008591">
    <property type="entry name" value="GINS_Sld5"/>
</dbReference>
<proteinExistence type="inferred from homology"/>
<name>A0A9P7ZAV1_9HELO</name>
<gene>
    <name evidence="8" type="ORF">BJ878DRAFT_399821</name>
</gene>
<dbReference type="InterPro" id="IPR031633">
    <property type="entry name" value="SLD5_C"/>
</dbReference>
<feature type="domain" description="GINS subunit" evidence="6">
    <location>
        <begin position="44"/>
        <end position="119"/>
    </location>
</feature>